<comment type="caution">
    <text evidence="2">The sequence shown here is derived from an EMBL/GenBank/DDBJ whole genome shotgun (WGS) entry which is preliminary data.</text>
</comment>
<dbReference type="AlphaFoldDB" id="A0A644W099"/>
<proteinExistence type="predicted"/>
<evidence type="ECO:0000259" key="1">
    <source>
        <dbReference type="Pfam" id="PF01261"/>
    </source>
</evidence>
<dbReference type="Gene3D" id="3.20.20.150">
    <property type="entry name" value="Divalent-metal-dependent TIM barrel enzymes"/>
    <property type="match status" value="1"/>
</dbReference>
<evidence type="ECO:0000313" key="2">
    <source>
        <dbReference type="EMBL" id="MPL97139.1"/>
    </source>
</evidence>
<dbReference type="PANTHER" id="PTHR12110">
    <property type="entry name" value="HYDROXYPYRUVATE ISOMERASE"/>
    <property type="match status" value="1"/>
</dbReference>
<dbReference type="InterPro" id="IPR050312">
    <property type="entry name" value="IolE/XylAMocC-like"/>
</dbReference>
<sequence length="252" mass="28892">MKLAVSDLSFAGFRSKELMKLPIEYGVEFFYEFGKNYYWDKILPPIAKKRKMSCSMHGPCAGVNLANTEDTEFIGIFRKAFAYAQRCKAEFVVVHTNEEWTGQRAVIQELVFERLKMLAALAADYKVRILVENVGLKPKGTLLFDWEDYQKLLKKLPRTRALLDTGHANVNHWDIAECINTLNSRLFAIHLHDNNGQKDQHLAIGEGNISWDEIFAAIKQSAPQARLIFEYADTTMPKLLSNIKIVEKKYLS</sequence>
<dbReference type="SUPFAM" id="SSF51658">
    <property type="entry name" value="Xylose isomerase-like"/>
    <property type="match status" value="1"/>
</dbReference>
<name>A0A644W099_9ZZZZ</name>
<dbReference type="Pfam" id="PF01261">
    <property type="entry name" value="AP_endonuc_2"/>
    <property type="match status" value="1"/>
</dbReference>
<reference evidence="2" key="1">
    <citation type="submission" date="2019-08" db="EMBL/GenBank/DDBJ databases">
        <authorList>
            <person name="Kucharzyk K."/>
            <person name="Murdoch R.W."/>
            <person name="Higgins S."/>
            <person name="Loffler F."/>
        </authorList>
    </citation>
    <scope>NUCLEOTIDE SEQUENCE</scope>
</reference>
<dbReference type="InterPro" id="IPR036237">
    <property type="entry name" value="Xyl_isomerase-like_sf"/>
</dbReference>
<organism evidence="2">
    <name type="scientific">bioreactor metagenome</name>
    <dbReference type="NCBI Taxonomy" id="1076179"/>
    <lineage>
        <taxon>unclassified sequences</taxon>
        <taxon>metagenomes</taxon>
        <taxon>ecological metagenomes</taxon>
    </lineage>
</organism>
<gene>
    <name evidence="2" type="ORF">SDC9_43327</name>
</gene>
<dbReference type="EMBL" id="VSSQ01000543">
    <property type="protein sequence ID" value="MPL97139.1"/>
    <property type="molecule type" value="Genomic_DNA"/>
</dbReference>
<protein>
    <recommendedName>
        <fullName evidence="1">Xylose isomerase-like TIM barrel domain-containing protein</fullName>
    </recommendedName>
</protein>
<dbReference type="InterPro" id="IPR013022">
    <property type="entry name" value="Xyl_isomerase-like_TIM-brl"/>
</dbReference>
<feature type="domain" description="Xylose isomerase-like TIM barrel" evidence="1">
    <location>
        <begin position="47"/>
        <end position="234"/>
    </location>
</feature>
<accession>A0A644W099</accession>